<dbReference type="Pfam" id="PF25782">
    <property type="entry name" value="TPR_CAND1"/>
    <property type="match status" value="1"/>
</dbReference>
<accession>A0A7I8X6J0</accession>
<dbReference type="InterPro" id="IPR036047">
    <property type="entry name" value="F-box-like_dom_sf"/>
</dbReference>
<dbReference type="SMART" id="SM00256">
    <property type="entry name" value="FBOX"/>
    <property type="match status" value="1"/>
</dbReference>
<protein>
    <submittedName>
        <fullName evidence="6">(pine wood nematode) hypothetical protein</fullName>
    </submittedName>
</protein>
<dbReference type="SUPFAM" id="SSF81383">
    <property type="entry name" value="F-box domain"/>
    <property type="match status" value="1"/>
</dbReference>
<organism evidence="6 7">
    <name type="scientific">Bursaphelenchus xylophilus</name>
    <name type="common">Pinewood nematode worm</name>
    <name type="synonym">Aphelenchoides xylophilus</name>
    <dbReference type="NCBI Taxonomy" id="6326"/>
    <lineage>
        <taxon>Eukaryota</taxon>
        <taxon>Metazoa</taxon>
        <taxon>Ecdysozoa</taxon>
        <taxon>Nematoda</taxon>
        <taxon>Chromadorea</taxon>
        <taxon>Rhabditida</taxon>
        <taxon>Tylenchina</taxon>
        <taxon>Tylenchomorpha</taxon>
        <taxon>Aphelenchoidea</taxon>
        <taxon>Aphelenchoididae</taxon>
        <taxon>Bursaphelenchus</taxon>
    </lineage>
</organism>
<gene>
    <name evidence="6" type="ORF">BXYJ_LOCUS11834</name>
</gene>
<dbReference type="SMR" id="A0A7I8X6J0"/>
<proteinExistence type="inferred from homology"/>
<evidence type="ECO:0000313" key="7">
    <source>
        <dbReference type="Proteomes" id="UP000659654"/>
    </source>
</evidence>
<dbReference type="InterPro" id="IPR039852">
    <property type="entry name" value="CAND1/CAND2"/>
</dbReference>
<feature type="region of interest" description="Disordered" evidence="4">
    <location>
        <begin position="842"/>
        <end position="868"/>
    </location>
</feature>
<dbReference type="Pfam" id="PF12937">
    <property type="entry name" value="F-box-like"/>
    <property type="match status" value="1"/>
</dbReference>
<dbReference type="EMBL" id="CAJFDI010000005">
    <property type="protein sequence ID" value="CAD5231738.1"/>
    <property type="molecule type" value="Genomic_DNA"/>
</dbReference>
<evidence type="ECO:0000256" key="4">
    <source>
        <dbReference type="SAM" id="MobiDB-lite"/>
    </source>
</evidence>
<dbReference type="SUPFAM" id="SSF48371">
    <property type="entry name" value="ARM repeat"/>
    <property type="match status" value="1"/>
</dbReference>
<dbReference type="InterPro" id="IPR016024">
    <property type="entry name" value="ARM-type_fold"/>
</dbReference>
<dbReference type="Gene3D" id="1.25.10.10">
    <property type="entry name" value="Leucine-rich Repeat Variant"/>
    <property type="match status" value="1"/>
</dbReference>
<name>A0A7I8X6J0_BURXY</name>
<dbReference type="PANTHER" id="PTHR12696">
    <property type="entry name" value="TIP120"/>
    <property type="match status" value="1"/>
</dbReference>
<evidence type="ECO:0000256" key="2">
    <source>
        <dbReference type="ARBA" id="ARBA00022737"/>
    </source>
</evidence>
<dbReference type="Pfam" id="PF08623">
    <property type="entry name" value="TIP120"/>
    <property type="match status" value="1"/>
</dbReference>
<keyword evidence="2" id="KW-0677">Repeat</keyword>
<dbReference type="OrthoDB" id="6260732at2759"/>
<dbReference type="Proteomes" id="UP000659654">
    <property type="component" value="Unassembled WGS sequence"/>
</dbReference>
<dbReference type="GO" id="GO:0010265">
    <property type="term" value="P:SCF complex assembly"/>
    <property type="evidence" value="ECO:0007669"/>
    <property type="project" value="InterPro"/>
</dbReference>
<keyword evidence="7" id="KW-1185">Reference proteome</keyword>
<sequence length="1801" mass="204390">MSSRTFLKPKSPLRAKFWIVKHFVSSDRPDWKAIEDIAFVDREFYLICRAFTRYKNAETLISGFNDIELELSFKKFCPKVVLDNVFSGRQDISILEPTLPPNFIDNAIKRFLSLDDRDQMLSTLTMPLHTFLHRIWKKAACSEMRPNKQLSGKIVSTLCEEIVLQCRCSKNYLMDIFVFYNYTINKKMNVEIYYTKSMHKLAVRLIKISFVGIEPLYVRRSPRVLPLDILFDIGTFLTRNDLDVCQLVCKEWYQMIENNRNGFALHSLTSAKLVSKGDFFCFGVFDEDESTSNIVDFRERRCNFEVVGSLFYPLLRNSSVHKLYIKRIDMRIVFESFVKGISRCLPTHIRRLVFSAAQVDSMEKVFEFSEAILKIKEYEVEVFSEDLFRHILKQPIVHRCDRLVLYEQYHSNREVLFDVINFFSTFPRPSCTFVMRNVVSEDRVNDLLSTFIKDFQKSKTANPFSPMLLVLHHQPRDLPSCCVNAIKVNVPDAFVFETPTLSNVYHFENASANVITFCIVLLKNSKNKMTAQVQISSLLEKMTSVDKDFRFMATNDLMGELEKEALKLDDEIERKITRTLLKLLDDKNGEVQNLAVRCLAPLMNKAKHGNVELIIQTLCHSLQSPTERYRDVSSIALKTAVAELSSQMTPVQTKEILDTVLPELLKILREDGKQDSAFKIEITDILGILITKFGHSSYIDFKDIVNVLFIQLSKDRQSLRKRAISVLGQVAEVVDDEVYVSIVNRVFEGIQNGGSNSVIRAHVLAASTVSRSGRGLKSRLPEFIKLLVKYCQDTDDDELKDACVHAFEVFISRCNKEITPYLSDIEGICAEFIRYDPNYQYDDENGDDSMEVDAEEENDEEDDLDDYSDDDDFSWKVRRSAAKCYEALINYRTDRLGEHFTNIAPLLLNRFKEREENVKIDVFKAYEALLKQTRLYLPEKLAQFDNSTNISPFTALEAKNISFSNEMVKKVFEDEADGKQKAVLTAYNEQVPKCVKAICKQLKSKSANVRLHCYSLLTSLVRAFPGCLERHFEILIPLIQNSVNEESADNATKIDTLQFLNLSFCSHEPQVFVSHFESLVAIIIKCVNESFYKVSAAALIVLQSLIIVLKRTGEGEKYLESIYNVIVSKLKVGDIDQEVKERSIAAGGVLLSSFGAELGPKLEEILPLLLDKINNEITRPTTVQAFCVIVNSSETIDLSLVLDNLLLQLSDFLRKNQRALKIASLTLMSSLVSKYPPSQLPSQGISKVINELPVLMVESDLFISQLSLRLAKDFTQKFPSEISPSLGSVIEASVTLANNSLLVGNMLQWAVDLFVNIACGDIPGKPDFLHLMELLTLQIYNNAKGLSRQTYQSVAVIMANATKAVNDVNSTTKIVTGLIQVLSKDDGDGLGLFALTALGELGRIFPDSFQISKVDPEELITNSFNSTSEERKTAASFAFGALACGNLEKYLPALLNEISSQPNRQYVLLHALKEVIISQNTSERSAVGFNQAINNIWDVLVAHSGSKEESTRSVVAECMGRLCRINLDELLPRLIECSTSGNPKQRSTAAGAVRFMIVDSKAVSNDALRNNLGSLLRAIDDDELDVRRTTIMTLNSAAHNKPRWIKELLPTLLPSLYRETEIRKDLIHEVQMGPFKHVVDDGLDLRKSAYECMYTLMEHCLDRINVSEYMTYVEKGLQDSHDIKLLNLLMLTRLAQTCSAQVAQRIDRFADLLSPLLVLKAKESSVKQESDKIEELKRACIRTILSLKRIPAMERSARLQSCFETVQHDQKLKSILDSLEKDNTLKLLSVHNQDIQMEGDY</sequence>
<dbReference type="EMBL" id="CAJFCV020000005">
    <property type="protein sequence ID" value="CAG9123078.1"/>
    <property type="molecule type" value="Genomic_DNA"/>
</dbReference>
<dbReference type="CDD" id="cd09917">
    <property type="entry name" value="F-box_SF"/>
    <property type="match status" value="1"/>
</dbReference>
<evidence type="ECO:0000256" key="3">
    <source>
        <dbReference type="ARBA" id="ARBA00022786"/>
    </source>
</evidence>
<keyword evidence="3" id="KW-0833">Ubl conjugation pathway</keyword>
<dbReference type="InterPro" id="IPR001810">
    <property type="entry name" value="F-box_dom"/>
</dbReference>
<dbReference type="Proteomes" id="UP000582659">
    <property type="component" value="Unassembled WGS sequence"/>
</dbReference>
<feature type="domain" description="F-box" evidence="5">
    <location>
        <begin position="225"/>
        <end position="265"/>
    </location>
</feature>
<comment type="caution">
    <text evidence="6">The sequence shown here is derived from an EMBL/GenBank/DDBJ whole genome shotgun (WGS) entry which is preliminary data.</text>
</comment>
<evidence type="ECO:0000313" key="6">
    <source>
        <dbReference type="EMBL" id="CAD5231738.1"/>
    </source>
</evidence>
<comment type="similarity">
    <text evidence="1">Belongs to the CAND family.</text>
</comment>
<dbReference type="InterPro" id="IPR011989">
    <property type="entry name" value="ARM-like"/>
</dbReference>
<reference evidence="6" key="1">
    <citation type="submission" date="2020-09" db="EMBL/GenBank/DDBJ databases">
        <authorList>
            <person name="Kikuchi T."/>
        </authorList>
    </citation>
    <scope>NUCLEOTIDE SEQUENCE</scope>
    <source>
        <strain evidence="6">Ka4C1</strain>
    </source>
</reference>
<evidence type="ECO:0000256" key="1">
    <source>
        <dbReference type="ARBA" id="ARBA00007657"/>
    </source>
</evidence>
<evidence type="ECO:0000259" key="5">
    <source>
        <dbReference type="SMART" id="SM00256"/>
    </source>
</evidence>
<dbReference type="InterPro" id="IPR013932">
    <property type="entry name" value="TATA-bd_TIP120"/>
</dbReference>